<dbReference type="InterPro" id="IPR013517">
    <property type="entry name" value="FG-GAP"/>
</dbReference>
<evidence type="ECO:0000313" key="3">
    <source>
        <dbReference type="Proteomes" id="UP000308528"/>
    </source>
</evidence>
<name>A0A4S4NM78_9BACT</name>
<dbReference type="OrthoDB" id="1391917at2"/>
<keyword evidence="3" id="KW-1185">Reference proteome</keyword>
<comment type="caution">
    <text evidence="2">The sequence shown here is derived from an EMBL/GenBank/DDBJ whole genome shotgun (WGS) entry which is preliminary data.</text>
</comment>
<reference evidence="2 3" key="1">
    <citation type="submission" date="2019-04" db="EMBL/GenBank/DDBJ databases">
        <title>Lewinella litorea sp. nov., isolated from a marine sand.</title>
        <authorList>
            <person name="Yoon J.-H."/>
        </authorList>
    </citation>
    <scope>NUCLEOTIDE SEQUENCE [LARGE SCALE GENOMIC DNA]</scope>
    <source>
        <strain evidence="2 3">HSMS-39</strain>
    </source>
</reference>
<evidence type="ECO:0000313" key="2">
    <source>
        <dbReference type="EMBL" id="THH40075.1"/>
    </source>
</evidence>
<dbReference type="SUPFAM" id="SSF69318">
    <property type="entry name" value="Integrin alpha N-terminal domain"/>
    <property type="match status" value="1"/>
</dbReference>
<dbReference type="Pfam" id="PF13517">
    <property type="entry name" value="FG-GAP_3"/>
    <property type="match status" value="1"/>
</dbReference>
<sequence length="503" mass="54844">MRKLPLYGFLLGLGVLALGRCTPEPNARELVARHCGSCHLAPTPESLPRAVWEKRVLPEMGARMGMRTLGYDPAGQLSPEEYDLAVAHGFYPDVPVVSYDDWTAIRNYILERAPDILPAPPLLRLDSLPGFAPHPLDVDGKGGSLVSFLGYGPGGLAIGDGYGRLHRLDRAGQLDDLLSLRLPLVHYHPDSVSGDLLLEIGNIYPTEARNGTLYRQMPAGREVVADSLHRPVHLLVEDLDGDGQAEIVVAEYGNYSGALTLLRPDDRGGFTRSRLLGAAGSTRTVAADLDGDGRRDLVVLHAQGDEGIDVLYQRADGSFERQNLLRFSPVWGTSWFELVDFDGDGDRDIITVHGDNADYSNVRKPYHGLRIYDNRGDNTFIESYFQALPGATRVVARDFDRDGDTDLAVACNFADFATQPAAGFVYLENVTGSSNAPNFLSRSTPAALAGRWLTMEAGDFDGDGDDDLALGSFTLNPAPVPDSLETRWREGTTDLLLLENLLQ</sequence>
<protein>
    <recommendedName>
        <fullName evidence="4">VCBS repeat-containing protein</fullName>
    </recommendedName>
</protein>
<evidence type="ECO:0000256" key="1">
    <source>
        <dbReference type="ARBA" id="ARBA00022729"/>
    </source>
</evidence>
<organism evidence="2 3">
    <name type="scientific">Neolewinella litorea</name>
    <dbReference type="NCBI Taxonomy" id="2562452"/>
    <lineage>
        <taxon>Bacteria</taxon>
        <taxon>Pseudomonadati</taxon>
        <taxon>Bacteroidota</taxon>
        <taxon>Saprospiria</taxon>
        <taxon>Saprospirales</taxon>
        <taxon>Lewinellaceae</taxon>
        <taxon>Neolewinella</taxon>
    </lineage>
</organism>
<dbReference type="PANTHER" id="PTHR44103:SF1">
    <property type="entry name" value="PROPROTEIN CONVERTASE P"/>
    <property type="match status" value="1"/>
</dbReference>
<evidence type="ECO:0008006" key="4">
    <source>
        <dbReference type="Google" id="ProtNLM"/>
    </source>
</evidence>
<dbReference type="Gene3D" id="2.130.10.130">
    <property type="entry name" value="Integrin alpha, N-terminal"/>
    <property type="match status" value="2"/>
</dbReference>
<dbReference type="AlphaFoldDB" id="A0A4S4NM78"/>
<keyword evidence="1" id="KW-0732">Signal</keyword>
<dbReference type="InterPro" id="IPR028994">
    <property type="entry name" value="Integrin_alpha_N"/>
</dbReference>
<proteinExistence type="predicted"/>
<dbReference type="Proteomes" id="UP000308528">
    <property type="component" value="Unassembled WGS sequence"/>
</dbReference>
<dbReference type="EMBL" id="SRSF01000003">
    <property type="protein sequence ID" value="THH40075.1"/>
    <property type="molecule type" value="Genomic_DNA"/>
</dbReference>
<dbReference type="PANTHER" id="PTHR44103">
    <property type="entry name" value="PROPROTEIN CONVERTASE P"/>
    <property type="match status" value="1"/>
</dbReference>
<gene>
    <name evidence="2" type="ORF">E4021_10775</name>
</gene>
<accession>A0A4S4NM78</accession>
<dbReference type="RefSeq" id="WP_136459235.1">
    <property type="nucleotide sequence ID" value="NZ_SRSF01000003.1"/>
</dbReference>